<evidence type="ECO:0000256" key="5">
    <source>
        <dbReference type="ARBA" id="ARBA00023136"/>
    </source>
</evidence>
<keyword evidence="2 8" id="KW-0812">Transmembrane</keyword>
<dbReference type="Proteomes" id="UP000728185">
    <property type="component" value="Unassembled WGS sequence"/>
</dbReference>
<dbReference type="GO" id="GO:0034993">
    <property type="term" value="C:meiotic nuclear membrane microtubule tethering complex"/>
    <property type="evidence" value="ECO:0007669"/>
    <property type="project" value="TreeGrafter"/>
</dbReference>
<feature type="transmembrane region" description="Helical" evidence="8">
    <location>
        <begin position="509"/>
        <end position="531"/>
    </location>
</feature>
<feature type="compositionally biased region" description="Basic and acidic residues" evidence="7">
    <location>
        <begin position="459"/>
        <end position="475"/>
    </location>
</feature>
<organism evidence="10 11">
    <name type="scientific">Fasciolopsis buskii</name>
    <dbReference type="NCBI Taxonomy" id="27845"/>
    <lineage>
        <taxon>Eukaryota</taxon>
        <taxon>Metazoa</taxon>
        <taxon>Spiralia</taxon>
        <taxon>Lophotrochozoa</taxon>
        <taxon>Platyhelminthes</taxon>
        <taxon>Trematoda</taxon>
        <taxon>Digenea</taxon>
        <taxon>Plagiorchiida</taxon>
        <taxon>Echinostomata</taxon>
        <taxon>Echinostomatoidea</taxon>
        <taxon>Fasciolidae</taxon>
        <taxon>Fasciolopsis</taxon>
    </lineage>
</organism>
<feature type="transmembrane region" description="Helical" evidence="8">
    <location>
        <begin position="600"/>
        <end position="623"/>
    </location>
</feature>
<dbReference type="AlphaFoldDB" id="A0A8E0RWJ0"/>
<dbReference type="PROSITE" id="PS51469">
    <property type="entry name" value="SUN"/>
    <property type="match status" value="1"/>
</dbReference>
<comment type="caution">
    <text evidence="10">The sequence shown here is derived from an EMBL/GenBank/DDBJ whole genome shotgun (WGS) entry which is preliminary data.</text>
</comment>
<sequence length="1196" mass="135369">MPAVVTRRSRLSYAADIGSLEPSPIQTPIERVTHDKGTSVTHFSSKISTQWKDDSGLDNIRLTLFGYVYRLFYWPFVFSITNKLSASFYCLLKKNDGNRLLLEIPISVDSSFVSSLFYRPERTDYTYGDSGSYRTDRILEKWKSPRMARLPLRTLVEPQQKATTLYFHEETVTTDMSKSRDHRKNVTGVSLSTGGHNLSNRETGMDDDTDSRNHSYCSFETIHVNSSENSSVSGPRILRSRCKQIQGEWCTHAECMVSERRTRRQSVDRQRNTNNTTSLLVEQDENNTTMSGVRTRNARRSARTPIKTTVTVTPILHSDPIDNHATARTQHLGASSSTYVYQYVPHVDSADAALDLTTQPPVSGDGPGGTGLADGTEERSWAKRHSTIWSRPAGPGPAEPAITAHSSQKVAQKLPGGSRPRSWLARHILGLENDGHNGSDDASGNFISSDIEENESTLDESRISRRRIQRSDSDARIRPSHRTMKPVSNMCEFGFRGVQFIRRGIIEGLALIIAVLFALGNLFLSTIRLVAHTVQRIFLKLFMPNAPIYLTEKPIHPRLSHFHEDKDSGRSVISETPFTHRIVFTVWTGLKRSLRRCCHLIGFLCFLIPLLLLLAFLFAPVAVDEDASTWMKPFPSDAECNRSVADVLPPGANPWRTMWWRFRCLYYHYILTPAESQHRASDSVRSFSSLWAALTYWWSRSRSDESKSTICQIPNLRSTDARVTDLTQESKLSTKELNNQMMQLQGQLNLYVDELKRWQVEWQTYHPDDSRSQSSVDDSKANLDSLMHSKLSTLNQSVLLQLDALRAELRADQSGYWKQHEKSLSQLSVLLSNLRFQLTYRVRQTEHELDKLRFQLRNHLEKRASNDQDTSTIVLELKSAIANLEKQYFTLHKVAVRQCNEQMLNGKEDCRRAVTEQFSSGISQLTDQLTAQITSLVEDVVWEPSRDVSQSRVAHELLQSKAFESRYLAIEIRIIMSYRLFQNREQRLDFSFDTSPHRLMNMSDVHTIQGLIDTALQRFAADRTGLADFALESAGGAIVGTRCTKTYTDGSALFSIFGIPLARLSNSPRTILQPGNNPGECWPFHGSSGQAVIRLSSPIFISAVSLEHLSRTLAPNERLDSAPKDFVIKGLDSEFDETGVVLGNFTYNINGPPIQTFAIRNQTDPRQYIEFAVLSNHGHPLYTCVYRLRVHGTMPG</sequence>
<reference evidence="10" key="1">
    <citation type="submission" date="2019-05" db="EMBL/GenBank/DDBJ databases">
        <title>Annotation for the trematode Fasciolopsis buski.</title>
        <authorList>
            <person name="Choi Y.-J."/>
        </authorList>
    </citation>
    <scope>NUCLEOTIDE SEQUENCE</scope>
    <source>
        <strain evidence="10">HT</strain>
        <tissue evidence="10">Whole worm</tissue>
    </source>
</reference>
<keyword evidence="5 8" id="KW-0472">Membrane</keyword>
<accession>A0A8E0RWJ0</accession>
<dbReference type="EMBL" id="LUCM01005644">
    <property type="protein sequence ID" value="KAA0192510.1"/>
    <property type="molecule type" value="Genomic_DNA"/>
</dbReference>
<feature type="domain" description="SUN" evidence="9">
    <location>
        <begin position="1035"/>
        <end position="1195"/>
    </location>
</feature>
<keyword evidence="11" id="KW-1185">Reference proteome</keyword>
<feature type="region of interest" description="Disordered" evidence="7">
    <location>
        <begin position="434"/>
        <end position="475"/>
    </location>
</feature>
<name>A0A8E0RWJ0_9TREM</name>
<dbReference type="PANTHER" id="PTHR12911:SF8">
    <property type="entry name" value="KLAROID PROTEIN-RELATED"/>
    <property type="match status" value="1"/>
</dbReference>
<dbReference type="PANTHER" id="PTHR12911">
    <property type="entry name" value="SAD1/UNC-84-LIKE PROTEIN-RELATED"/>
    <property type="match status" value="1"/>
</dbReference>
<evidence type="ECO:0000256" key="2">
    <source>
        <dbReference type="ARBA" id="ARBA00022692"/>
    </source>
</evidence>
<dbReference type="Pfam" id="PF07738">
    <property type="entry name" value="Sad1_UNC"/>
    <property type="match status" value="1"/>
</dbReference>
<dbReference type="Gene3D" id="2.60.120.260">
    <property type="entry name" value="Galactose-binding domain-like"/>
    <property type="match status" value="1"/>
</dbReference>
<dbReference type="FunFam" id="2.60.120.260:FF:000009">
    <property type="entry name" value="SUN domain-containing protein 1 isoform X1"/>
    <property type="match status" value="1"/>
</dbReference>
<evidence type="ECO:0000256" key="7">
    <source>
        <dbReference type="SAM" id="MobiDB-lite"/>
    </source>
</evidence>
<feature type="coiled-coil region" evidence="6">
    <location>
        <begin position="734"/>
        <end position="761"/>
    </location>
</feature>
<dbReference type="GO" id="GO:0043495">
    <property type="term" value="F:protein-membrane adaptor activity"/>
    <property type="evidence" value="ECO:0007669"/>
    <property type="project" value="TreeGrafter"/>
</dbReference>
<evidence type="ECO:0000256" key="8">
    <source>
        <dbReference type="SAM" id="Phobius"/>
    </source>
</evidence>
<dbReference type="InterPro" id="IPR012919">
    <property type="entry name" value="SUN_dom"/>
</dbReference>
<evidence type="ECO:0000313" key="11">
    <source>
        <dbReference type="Proteomes" id="UP000728185"/>
    </source>
</evidence>
<dbReference type="OrthoDB" id="342281at2759"/>
<evidence type="ECO:0000256" key="3">
    <source>
        <dbReference type="ARBA" id="ARBA00022989"/>
    </source>
</evidence>
<evidence type="ECO:0000313" key="10">
    <source>
        <dbReference type="EMBL" id="KAA0192510.1"/>
    </source>
</evidence>
<comment type="subcellular location">
    <subcellularLocation>
        <location evidence="1">Membrane</location>
    </subcellularLocation>
</comment>
<evidence type="ECO:0000256" key="1">
    <source>
        <dbReference type="ARBA" id="ARBA00004370"/>
    </source>
</evidence>
<proteinExistence type="predicted"/>
<keyword evidence="3 8" id="KW-1133">Transmembrane helix</keyword>
<dbReference type="InterPro" id="IPR045119">
    <property type="entry name" value="SUN1-5"/>
</dbReference>
<feature type="region of interest" description="Disordered" evidence="7">
    <location>
        <begin position="356"/>
        <end position="420"/>
    </location>
</feature>
<evidence type="ECO:0000259" key="9">
    <source>
        <dbReference type="PROSITE" id="PS51469"/>
    </source>
</evidence>
<feature type="region of interest" description="Disordered" evidence="7">
    <location>
        <begin position="176"/>
        <end position="211"/>
    </location>
</feature>
<keyword evidence="4 6" id="KW-0175">Coiled coil</keyword>
<gene>
    <name evidence="10" type="ORF">FBUS_01528</name>
</gene>
<protein>
    <submittedName>
        <fullName evidence="10">SUN domain-containing protein 1</fullName>
    </submittedName>
</protein>
<evidence type="ECO:0000256" key="4">
    <source>
        <dbReference type="ARBA" id="ARBA00023054"/>
    </source>
</evidence>
<evidence type="ECO:0000256" key="6">
    <source>
        <dbReference type="SAM" id="Coils"/>
    </source>
</evidence>
<feature type="compositionally biased region" description="Polar residues" evidence="7">
    <location>
        <begin position="187"/>
        <end position="202"/>
    </location>
</feature>